<evidence type="ECO:0000313" key="10">
    <source>
        <dbReference type="EMBL" id="KDQ09893.1"/>
    </source>
</evidence>
<dbReference type="InParanoid" id="A0A067M2B1"/>
<evidence type="ECO:0000256" key="8">
    <source>
        <dbReference type="SAM" id="MobiDB-lite"/>
    </source>
</evidence>
<dbReference type="GO" id="GO:0016787">
    <property type="term" value="F:hydrolase activity"/>
    <property type="evidence" value="ECO:0007669"/>
    <property type="project" value="UniProtKB-KW"/>
</dbReference>
<evidence type="ECO:0000256" key="1">
    <source>
        <dbReference type="ARBA" id="ARBA00022741"/>
    </source>
</evidence>
<dbReference type="InterPro" id="IPR036627">
    <property type="entry name" value="CobW-likC_sf"/>
</dbReference>
<dbReference type="Gene3D" id="3.40.50.300">
    <property type="entry name" value="P-loop containing nucleotide triphosphate hydrolases"/>
    <property type="match status" value="1"/>
</dbReference>
<keyword evidence="2" id="KW-0378">Hydrolase</keyword>
<dbReference type="SUPFAM" id="SSF52540">
    <property type="entry name" value="P-loop containing nucleoside triphosphate hydrolases"/>
    <property type="match status" value="1"/>
</dbReference>
<keyword evidence="1" id="KW-0547">Nucleotide-binding</keyword>
<dbReference type="InterPro" id="IPR027417">
    <property type="entry name" value="P-loop_NTPase"/>
</dbReference>
<dbReference type="STRING" id="930990.A0A067M2B1"/>
<dbReference type="Pfam" id="PF07683">
    <property type="entry name" value="CobW_C"/>
    <property type="match status" value="1"/>
</dbReference>
<proteinExistence type="inferred from homology"/>
<keyword evidence="11" id="KW-1185">Reference proteome</keyword>
<dbReference type="Pfam" id="PF02492">
    <property type="entry name" value="cobW"/>
    <property type="match status" value="1"/>
</dbReference>
<comment type="similarity">
    <text evidence="6">Belongs to the SIMIBI class G3E GTPase family. ZNG1 subfamily.</text>
</comment>
<evidence type="ECO:0000256" key="2">
    <source>
        <dbReference type="ARBA" id="ARBA00022801"/>
    </source>
</evidence>
<gene>
    <name evidence="10" type="ORF">BOTBODRAFT_36706</name>
</gene>
<dbReference type="GO" id="GO:0005737">
    <property type="term" value="C:cytoplasm"/>
    <property type="evidence" value="ECO:0007669"/>
    <property type="project" value="TreeGrafter"/>
</dbReference>
<feature type="compositionally biased region" description="Polar residues" evidence="8">
    <location>
        <begin position="19"/>
        <end position="44"/>
    </location>
</feature>
<dbReference type="HOGENOM" id="CLU_017452_0_1_1"/>
<dbReference type="PANTHER" id="PTHR13748:SF31">
    <property type="entry name" value="ZINC-REGULATED GTPASE METALLOPROTEIN ACTIVATOR 1A-RELATED"/>
    <property type="match status" value="1"/>
</dbReference>
<dbReference type="Gene3D" id="3.30.1220.10">
    <property type="entry name" value="CobW-like, C-terminal domain"/>
    <property type="match status" value="1"/>
</dbReference>
<evidence type="ECO:0000256" key="5">
    <source>
        <dbReference type="ARBA" id="ARBA00023186"/>
    </source>
</evidence>
<dbReference type="InterPro" id="IPR003495">
    <property type="entry name" value="CobW/HypB/UreG_nucleotide-bd"/>
</dbReference>
<dbReference type="FunCoup" id="A0A067M2B1">
    <property type="interactions" value="299"/>
</dbReference>
<reference evidence="11" key="1">
    <citation type="journal article" date="2014" name="Proc. Natl. Acad. Sci. U.S.A.">
        <title>Extensive sampling of basidiomycete genomes demonstrates inadequacy of the white-rot/brown-rot paradigm for wood decay fungi.</title>
        <authorList>
            <person name="Riley R."/>
            <person name="Salamov A.A."/>
            <person name="Brown D.W."/>
            <person name="Nagy L.G."/>
            <person name="Floudas D."/>
            <person name="Held B.W."/>
            <person name="Levasseur A."/>
            <person name="Lombard V."/>
            <person name="Morin E."/>
            <person name="Otillar R."/>
            <person name="Lindquist E.A."/>
            <person name="Sun H."/>
            <person name="LaButti K.M."/>
            <person name="Schmutz J."/>
            <person name="Jabbour D."/>
            <person name="Luo H."/>
            <person name="Baker S.E."/>
            <person name="Pisabarro A.G."/>
            <person name="Walton J.D."/>
            <person name="Blanchette R.A."/>
            <person name="Henrissat B."/>
            <person name="Martin F."/>
            <person name="Cullen D."/>
            <person name="Hibbett D.S."/>
            <person name="Grigoriev I.V."/>
        </authorList>
    </citation>
    <scope>NUCLEOTIDE SEQUENCE [LARGE SCALE GENOMIC DNA]</scope>
    <source>
        <strain evidence="11">FD-172 SS1</strain>
    </source>
</reference>
<evidence type="ECO:0000313" key="11">
    <source>
        <dbReference type="Proteomes" id="UP000027195"/>
    </source>
</evidence>
<comment type="catalytic activity">
    <reaction evidence="7">
        <text>GTP + H2O = GDP + phosphate + H(+)</text>
        <dbReference type="Rhea" id="RHEA:19669"/>
        <dbReference type="ChEBI" id="CHEBI:15377"/>
        <dbReference type="ChEBI" id="CHEBI:15378"/>
        <dbReference type="ChEBI" id="CHEBI:37565"/>
        <dbReference type="ChEBI" id="CHEBI:43474"/>
        <dbReference type="ChEBI" id="CHEBI:58189"/>
    </reaction>
    <physiologicalReaction direction="left-to-right" evidence="7">
        <dbReference type="Rhea" id="RHEA:19670"/>
    </physiologicalReaction>
</comment>
<evidence type="ECO:0000259" key="9">
    <source>
        <dbReference type="SMART" id="SM00833"/>
    </source>
</evidence>
<dbReference type="Proteomes" id="UP000027195">
    <property type="component" value="Unassembled WGS sequence"/>
</dbReference>
<dbReference type="PANTHER" id="PTHR13748">
    <property type="entry name" value="COBW-RELATED"/>
    <property type="match status" value="1"/>
</dbReference>
<evidence type="ECO:0000256" key="6">
    <source>
        <dbReference type="ARBA" id="ARBA00034320"/>
    </source>
</evidence>
<accession>A0A067M2B1</accession>
<dbReference type="OrthoDB" id="258627at2759"/>
<name>A0A067M2B1_BOTB1</name>
<feature type="domain" description="CobW C-terminal" evidence="9">
    <location>
        <begin position="303"/>
        <end position="414"/>
    </location>
</feature>
<feature type="region of interest" description="Disordered" evidence="8">
    <location>
        <begin position="1"/>
        <end position="45"/>
    </location>
</feature>
<dbReference type="AlphaFoldDB" id="A0A067M2B1"/>
<sequence>MSGQLNSYEGEDDDVPTLLDSTSNSDDPQTLTPRASNLGASENESAPLPRVPLTIITGFLGAGKSTLLQYILTEQHGYRIAVIMNEFGDSADIESRSINVSSGGESNATLSEEFLEVPNGCMCCSVKDLGVAAIENLMKKRGRFDYILLETTGLADPGPIASMFWQNEDFGESISLDGVVCLFDAVFGLEQLEKDRASGEVGECQRQVACADVILLNKSDLVSSEQLEKTEAALRALNTAVPIHRTVRGHVDDLRTVIALNAYGSSPPTIVSDTTTPALHSAEHDGGHDHGHEHAHAHALRGVTSLLFSLPRALSPSQMERFDEWIRTLVWEGRLSNESTDGDEPTMEILRCKGIFSTSDGAVHTLQGVRTLYEVRELGRGDAVKKEVEEDGRLVLIGSGLDEDKIERSLHQVLST</sequence>
<evidence type="ECO:0000256" key="3">
    <source>
        <dbReference type="ARBA" id="ARBA00022833"/>
    </source>
</evidence>
<dbReference type="SMART" id="SM00833">
    <property type="entry name" value="CobW_C"/>
    <property type="match status" value="1"/>
</dbReference>
<dbReference type="GO" id="GO:0005525">
    <property type="term" value="F:GTP binding"/>
    <property type="evidence" value="ECO:0007669"/>
    <property type="project" value="UniProtKB-KW"/>
</dbReference>
<evidence type="ECO:0000256" key="7">
    <source>
        <dbReference type="ARBA" id="ARBA00049117"/>
    </source>
</evidence>
<protein>
    <recommendedName>
        <fullName evidence="9">CobW C-terminal domain-containing protein</fullName>
    </recommendedName>
</protein>
<evidence type="ECO:0000256" key="4">
    <source>
        <dbReference type="ARBA" id="ARBA00023134"/>
    </source>
</evidence>
<dbReference type="CDD" id="cd03112">
    <property type="entry name" value="CobW-like"/>
    <property type="match status" value="1"/>
</dbReference>
<organism evidence="10 11">
    <name type="scientific">Botryobasidium botryosum (strain FD-172 SS1)</name>
    <dbReference type="NCBI Taxonomy" id="930990"/>
    <lineage>
        <taxon>Eukaryota</taxon>
        <taxon>Fungi</taxon>
        <taxon>Dikarya</taxon>
        <taxon>Basidiomycota</taxon>
        <taxon>Agaricomycotina</taxon>
        <taxon>Agaricomycetes</taxon>
        <taxon>Cantharellales</taxon>
        <taxon>Botryobasidiaceae</taxon>
        <taxon>Botryobasidium</taxon>
    </lineage>
</organism>
<dbReference type="EMBL" id="KL198073">
    <property type="protein sequence ID" value="KDQ09893.1"/>
    <property type="molecule type" value="Genomic_DNA"/>
</dbReference>
<dbReference type="InterPro" id="IPR011629">
    <property type="entry name" value="CobW-like_C"/>
</dbReference>
<keyword evidence="4" id="KW-0342">GTP-binding</keyword>
<dbReference type="SUPFAM" id="SSF90002">
    <property type="entry name" value="Hypothetical protein YjiA, C-terminal domain"/>
    <property type="match status" value="1"/>
</dbReference>
<dbReference type="InterPro" id="IPR051316">
    <property type="entry name" value="Zinc-reg_GTPase_activator"/>
</dbReference>
<keyword evidence="5" id="KW-0143">Chaperone</keyword>
<keyword evidence="3" id="KW-0862">Zinc</keyword>